<proteinExistence type="predicted"/>
<evidence type="ECO:0000313" key="5">
    <source>
        <dbReference type="EMBL" id="HAF6664734.1"/>
    </source>
</evidence>
<evidence type="ECO:0000313" key="4">
    <source>
        <dbReference type="EMBL" id="HAF5172165.1"/>
    </source>
</evidence>
<gene>
    <name evidence="1" type="ORF">G8B77_004745</name>
    <name evidence="3" type="ORF">G8B86_004523</name>
    <name evidence="5" type="ORF">G8B88_004522</name>
    <name evidence="4" type="ORF">G8B90_004594</name>
    <name evidence="2" type="ORF">G8C18_004518</name>
</gene>
<sequence>MIKKTENTLTWVPAPDGTSYFWHVGCHPLQYLTFWESRDFLLRPAAYFCVS</sequence>
<organism evidence="4">
    <name type="scientific">Salmonella enterica</name>
    <name type="common">Salmonella choleraesuis</name>
    <dbReference type="NCBI Taxonomy" id="28901"/>
    <lineage>
        <taxon>Bacteria</taxon>
        <taxon>Pseudomonadati</taxon>
        <taxon>Pseudomonadota</taxon>
        <taxon>Gammaproteobacteria</taxon>
        <taxon>Enterobacterales</taxon>
        <taxon>Enterobacteriaceae</taxon>
        <taxon>Salmonella</taxon>
    </lineage>
</organism>
<dbReference type="EMBL" id="DAAUWO010000015">
    <property type="protein sequence ID" value="HAF3515556.1"/>
    <property type="molecule type" value="Genomic_DNA"/>
</dbReference>
<protein>
    <submittedName>
        <fullName evidence="4">Uncharacterized protein</fullName>
    </submittedName>
</protein>
<reference evidence="4" key="1">
    <citation type="journal article" date="2018" name="Genome Biol.">
        <title>SKESA: strategic k-mer extension for scrupulous assemblies.</title>
        <authorList>
            <person name="Souvorov A."/>
            <person name="Agarwala R."/>
            <person name="Lipman D.J."/>
        </authorList>
    </citation>
    <scope>NUCLEOTIDE SEQUENCE</scope>
    <source>
        <strain evidence="4">MA.00-00330</strain>
        <strain evidence="2">MA.01-02555</strain>
        <strain evidence="5">MA.CIT_ST109</strain>
        <strain evidence="3">MA.CIT_ST99</strain>
        <strain evidence="1">MA.GW_S04918-06</strain>
    </source>
</reference>
<dbReference type="EMBL" id="DAAUVN010000015">
    <property type="protein sequence ID" value="HAF3372985.1"/>
    <property type="molecule type" value="Genomic_DNA"/>
</dbReference>
<evidence type="ECO:0000313" key="1">
    <source>
        <dbReference type="EMBL" id="HAF3372985.1"/>
    </source>
</evidence>
<accession>A0A748PYS8</accession>
<reference evidence="4" key="2">
    <citation type="submission" date="2020-02" db="EMBL/GenBank/DDBJ databases">
        <authorList>
            <consortium name="NCBI Pathogen Detection Project"/>
        </authorList>
    </citation>
    <scope>NUCLEOTIDE SEQUENCE</scope>
    <source>
        <strain evidence="4">MA.00-00330</strain>
        <strain evidence="2">MA.01-02555</strain>
        <strain evidence="5">MA.CIT_ST109</strain>
        <strain evidence="3">MA.CIT_ST99</strain>
        <strain evidence="1">MA.GW_S04918-06</strain>
    </source>
</reference>
<dbReference type="EMBL" id="DAAVWQ010000015">
    <property type="protein sequence ID" value="HAF6664734.1"/>
    <property type="molecule type" value="Genomic_DNA"/>
</dbReference>
<comment type="caution">
    <text evidence="4">The sequence shown here is derived from an EMBL/GenBank/DDBJ whole genome shotgun (WGS) entry which is preliminary data.</text>
</comment>
<evidence type="ECO:0000313" key="2">
    <source>
        <dbReference type="EMBL" id="HAF3515556.1"/>
    </source>
</evidence>
<dbReference type="AlphaFoldDB" id="A0A748PYS8"/>
<name>A0A748PYS8_SALER</name>
<dbReference type="EMBL" id="DAAUZV010000013">
    <property type="protein sequence ID" value="HAF3798855.1"/>
    <property type="molecule type" value="Genomic_DNA"/>
</dbReference>
<dbReference type="EMBL" id="DAAVLA010000014">
    <property type="protein sequence ID" value="HAF5172165.1"/>
    <property type="molecule type" value="Genomic_DNA"/>
</dbReference>
<evidence type="ECO:0000313" key="3">
    <source>
        <dbReference type="EMBL" id="HAF3798855.1"/>
    </source>
</evidence>